<protein>
    <submittedName>
        <fullName evidence="2">Transglutaminase domain-containing protein</fullName>
    </submittedName>
</protein>
<dbReference type="PANTHER" id="PTHR46333">
    <property type="entry name" value="CYTOKINESIS PROTEIN 3"/>
    <property type="match status" value="1"/>
</dbReference>
<evidence type="ECO:0000313" key="2">
    <source>
        <dbReference type="EMBL" id="MDT0558527.1"/>
    </source>
</evidence>
<dbReference type="EMBL" id="JAVRIA010000003">
    <property type="protein sequence ID" value="MDT0558527.1"/>
    <property type="molecule type" value="Genomic_DNA"/>
</dbReference>
<dbReference type="InterPro" id="IPR052557">
    <property type="entry name" value="CAP/Cytokinesis_protein"/>
</dbReference>
<dbReference type="PANTHER" id="PTHR46333:SF2">
    <property type="entry name" value="CYTOKINESIS PROTEIN 3"/>
    <property type="match status" value="1"/>
</dbReference>
<evidence type="ECO:0000259" key="1">
    <source>
        <dbReference type="SMART" id="SM00460"/>
    </source>
</evidence>
<dbReference type="Gene3D" id="3.10.620.30">
    <property type="match status" value="1"/>
</dbReference>
<keyword evidence="3" id="KW-1185">Reference proteome</keyword>
<dbReference type="Proteomes" id="UP001259492">
    <property type="component" value="Unassembled WGS sequence"/>
</dbReference>
<feature type="domain" description="Transglutaminase-like" evidence="1">
    <location>
        <begin position="81"/>
        <end position="147"/>
    </location>
</feature>
<dbReference type="SUPFAM" id="SSF54001">
    <property type="entry name" value="Cysteine proteinases"/>
    <property type="match status" value="1"/>
</dbReference>
<dbReference type="InterPro" id="IPR038765">
    <property type="entry name" value="Papain-like_cys_pep_sf"/>
</dbReference>
<dbReference type="RefSeq" id="WP_311427396.1">
    <property type="nucleotide sequence ID" value="NZ_JAVRIA010000003.1"/>
</dbReference>
<evidence type="ECO:0000313" key="3">
    <source>
        <dbReference type="Proteomes" id="UP001259492"/>
    </source>
</evidence>
<dbReference type="SMART" id="SM00460">
    <property type="entry name" value="TGc"/>
    <property type="match status" value="1"/>
</dbReference>
<dbReference type="InterPro" id="IPR002931">
    <property type="entry name" value="Transglutaminase-like"/>
</dbReference>
<proteinExistence type="predicted"/>
<sequence length="303" mass="35852">MASVYKNETLTNLPELTYKLTSQLSTDVERFRAIYKWVCLNIANDYGLYYRNKRKRYRYKNDSLKLNAWNSRFKKRLFKKLLKDKKTICTGYAYLVRELSKLANLECQIIHGFGKTSTIEINEDDSPNHSWNAIKLNNTWYLCDPTWSSGIPNLETGAFTFYYNDGYFLANPELFSVNHFPEEQKWQLTDSTLTFKSFLESPILYGNTYRYLKNINTPKVMHHIIKEEQSIMFKYTLRKLVNKQDVILLIDSGINSRKVSPTEVSIVHNYLTINHKFKTRGFYDVHLYLKDQLIITYTVKVIK</sequence>
<gene>
    <name evidence="2" type="ORF">RM697_07715</name>
</gene>
<comment type="caution">
    <text evidence="2">The sequence shown here is derived from an EMBL/GenBank/DDBJ whole genome shotgun (WGS) entry which is preliminary data.</text>
</comment>
<name>A0ABU2YL34_9FLAO</name>
<reference evidence="2 3" key="1">
    <citation type="submission" date="2023-09" db="EMBL/GenBank/DDBJ databases">
        <authorList>
            <person name="Rey-Velasco X."/>
        </authorList>
    </citation>
    <scope>NUCLEOTIDE SEQUENCE [LARGE SCALE GENOMIC DNA]</scope>
    <source>
        <strain evidence="2 3">W332</strain>
    </source>
</reference>
<organism evidence="2 3">
    <name type="scientific">Microcosmobacter mediterraneus</name>
    <dbReference type="NCBI Taxonomy" id="3075607"/>
    <lineage>
        <taxon>Bacteria</taxon>
        <taxon>Pseudomonadati</taxon>
        <taxon>Bacteroidota</taxon>
        <taxon>Flavobacteriia</taxon>
        <taxon>Flavobacteriales</taxon>
        <taxon>Flavobacteriaceae</taxon>
        <taxon>Microcosmobacter</taxon>
    </lineage>
</organism>
<accession>A0ABU2YL34</accession>
<dbReference type="Pfam" id="PF01841">
    <property type="entry name" value="Transglut_core"/>
    <property type="match status" value="1"/>
</dbReference>